<dbReference type="InterPro" id="IPR032834">
    <property type="entry name" value="NatK-like_C"/>
</dbReference>
<evidence type="ECO:0000313" key="3">
    <source>
        <dbReference type="EMBL" id="ACT32359.1"/>
    </source>
</evidence>
<gene>
    <name evidence="3" type="primary">silB</name>
</gene>
<dbReference type="Gene3D" id="3.30.565.10">
    <property type="entry name" value="Histidine kinase-like ATPase, C-terminal domain"/>
    <property type="match status" value="1"/>
</dbReference>
<feature type="transmembrane region" description="Helical" evidence="1">
    <location>
        <begin position="58"/>
        <end position="79"/>
    </location>
</feature>
<dbReference type="PANTHER" id="PTHR40448">
    <property type="entry name" value="TWO-COMPONENT SENSOR HISTIDINE KINASE"/>
    <property type="match status" value="1"/>
</dbReference>
<keyword evidence="1" id="KW-0812">Transmembrane</keyword>
<evidence type="ECO:0000256" key="1">
    <source>
        <dbReference type="SAM" id="Phobius"/>
    </source>
</evidence>
<sequence>MVLLLIQAFNYDFSHLRKKKLNQRTRMIISIANFSMILYFITIPMIDFIEEVENINFTHYQEMITAIYFLLFICFVNLLDRNLRQELQKQVVLQKELQLQNMARYSKQIEGLYQNIRSFRHDYANILTSLKIAIDCKDIEMISSIYHKVLKDSGKVLKGEKFNLARLRNINDLPLKSLLFVKLSEAQRLSIPVSIEIGEPISIKNIELIDFLTLVSILIDNAIEGAAESGIVLCFFEQFGKQTLIVQNDTFEKQINLSTIFERGVSSKGNNRGVGLSNVREILESYPTVTLKTVSDQFVFKQILEIEIL</sequence>
<keyword evidence="1" id="KW-1133">Transmembrane helix</keyword>
<dbReference type="GO" id="GO:0042802">
    <property type="term" value="F:identical protein binding"/>
    <property type="evidence" value="ECO:0007669"/>
    <property type="project" value="TreeGrafter"/>
</dbReference>
<dbReference type="EMBL" id="GQ184567">
    <property type="protein sequence ID" value="ACT32359.1"/>
    <property type="molecule type" value="Genomic_DNA"/>
</dbReference>
<protein>
    <submittedName>
        <fullName evidence="3">SilB</fullName>
    </submittedName>
</protein>
<dbReference type="SUPFAM" id="SSF55874">
    <property type="entry name" value="ATPase domain of HSP90 chaperone/DNA topoisomerase II/histidine kinase"/>
    <property type="match status" value="1"/>
</dbReference>
<feature type="transmembrane region" description="Helical" evidence="1">
    <location>
        <begin position="27"/>
        <end position="46"/>
    </location>
</feature>
<organism evidence="3">
    <name type="scientific">Streptococcus sp. group G</name>
    <dbReference type="NCBI Taxonomy" id="1320"/>
    <lineage>
        <taxon>Bacteria</taxon>
        <taxon>Bacillati</taxon>
        <taxon>Bacillota</taxon>
        <taxon>Bacilli</taxon>
        <taxon>Lactobacillales</taxon>
        <taxon>Streptococcaceae</taxon>
        <taxon>Streptococcus</taxon>
    </lineage>
</organism>
<dbReference type="InterPro" id="IPR036890">
    <property type="entry name" value="HATPase_C_sf"/>
</dbReference>
<reference evidence="3" key="1">
    <citation type="journal article" date="2009" name="PLoS Pathog.">
        <title>Functional analysis of the quorum-sensing streptococcal invasion locus (sil).</title>
        <authorList>
            <person name="Belotserkovsky I."/>
            <person name="Baruch M."/>
            <person name="Peer A."/>
            <person name="Dov E."/>
            <person name="Ravins M."/>
            <person name="Mishalian I."/>
            <person name="Persky M."/>
            <person name="Smith Y."/>
            <person name="Hanski E."/>
        </authorList>
    </citation>
    <scope>NUCLEOTIDE SEQUENCE</scope>
    <source>
        <strain evidence="3">N3</strain>
    </source>
</reference>
<dbReference type="AlphaFoldDB" id="C7DQV6"/>
<evidence type="ECO:0000259" key="2">
    <source>
        <dbReference type="Pfam" id="PF14501"/>
    </source>
</evidence>
<feature type="domain" description="Sensor histidine kinase NatK-like C-terminal" evidence="2">
    <location>
        <begin position="207"/>
        <end position="306"/>
    </location>
</feature>
<keyword evidence="1" id="KW-0472">Membrane</keyword>
<dbReference type="Pfam" id="PF14501">
    <property type="entry name" value="HATPase_c_5"/>
    <property type="match status" value="1"/>
</dbReference>
<name>C7DQV6_STRSG</name>
<proteinExistence type="predicted"/>
<accession>C7DQV6</accession>
<dbReference type="PANTHER" id="PTHR40448:SF1">
    <property type="entry name" value="TWO-COMPONENT SENSOR HISTIDINE KINASE"/>
    <property type="match status" value="1"/>
</dbReference>